<evidence type="ECO:0000313" key="1">
    <source>
        <dbReference type="EMBL" id="KAJ8726870.1"/>
    </source>
</evidence>
<dbReference type="EMBL" id="CM056783">
    <property type="protein sequence ID" value="KAJ8726870.1"/>
    <property type="molecule type" value="Genomic_DNA"/>
</dbReference>
<name>A0ACC2QX43_9NEOP</name>
<evidence type="ECO:0000313" key="2">
    <source>
        <dbReference type="Proteomes" id="UP001231649"/>
    </source>
</evidence>
<proteinExistence type="predicted"/>
<dbReference type="Proteomes" id="UP001231649">
    <property type="component" value="Chromosome 7"/>
</dbReference>
<organism evidence="1 2">
    <name type="scientific">Mythimna loreyi</name>
    <dbReference type="NCBI Taxonomy" id="667449"/>
    <lineage>
        <taxon>Eukaryota</taxon>
        <taxon>Metazoa</taxon>
        <taxon>Ecdysozoa</taxon>
        <taxon>Arthropoda</taxon>
        <taxon>Hexapoda</taxon>
        <taxon>Insecta</taxon>
        <taxon>Pterygota</taxon>
        <taxon>Neoptera</taxon>
        <taxon>Endopterygota</taxon>
        <taxon>Lepidoptera</taxon>
        <taxon>Glossata</taxon>
        <taxon>Ditrysia</taxon>
        <taxon>Noctuoidea</taxon>
        <taxon>Noctuidae</taxon>
        <taxon>Noctuinae</taxon>
        <taxon>Hadenini</taxon>
        <taxon>Mythimna</taxon>
    </lineage>
</organism>
<protein>
    <submittedName>
        <fullName evidence="1">Uncharacterized protein</fullName>
    </submittedName>
</protein>
<reference evidence="1" key="1">
    <citation type="submission" date="2023-03" db="EMBL/GenBank/DDBJ databases">
        <title>Chromosome-level genomes of two armyworms, Mythimna separata and Mythimna loreyi, provide insights into the biosynthesis and reception of sex pheromones.</title>
        <authorList>
            <person name="Zhao H."/>
        </authorList>
    </citation>
    <scope>NUCLEOTIDE SEQUENCE</scope>
    <source>
        <strain evidence="1">BeijingLab</strain>
    </source>
</reference>
<keyword evidence="2" id="KW-1185">Reference proteome</keyword>
<sequence>MGNDNEDSHDPKGQGQPPPYTSNNAPQIITPQVMRPTAMMPIQTMQPMFAPIGQPVHATMGHSIHIQQGTMMSTGGLFQTQPVVVPVVVGNQMGPQPSSITCPSCREVIVTRVEAKSTTKTHLIATMLCFMCCWPCVFIPYCTDSCRNADHYCPNCNSYIGSYVH</sequence>
<comment type="caution">
    <text evidence="1">The sequence shown here is derived from an EMBL/GenBank/DDBJ whole genome shotgun (WGS) entry which is preliminary data.</text>
</comment>
<accession>A0ACC2QX43</accession>
<gene>
    <name evidence="1" type="ORF">PYW08_015267</name>
</gene>